<dbReference type="EMBL" id="MN013084">
    <property type="protein sequence ID" value="QEG13189.1"/>
    <property type="molecule type" value="Genomic_DNA"/>
</dbReference>
<evidence type="ECO:0000313" key="3">
    <source>
        <dbReference type="Proteomes" id="UP000325316"/>
    </source>
</evidence>
<proteinExistence type="predicted"/>
<gene>
    <name evidence="2" type="ORF">KAALPHA_152</name>
</gene>
<feature type="compositionally biased region" description="Polar residues" evidence="1">
    <location>
        <begin position="29"/>
        <end position="44"/>
    </location>
</feature>
<dbReference type="Proteomes" id="UP000325316">
    <property type="component" value="Segment"/>
</dbReference>
<organism evidence="2 3">
    <name type="scientific">Klebsiella phage vB_KaeM_KaAlpha</name>
    <dbReference type="NCBI Taxonomy" id="2591367"/>
    <lineage>
        <taxon>Viruses</taxon>
        <taxon>Duplodnaviria</taxon>
        <taxon>Heunggongvirae</taxon>
        <taxon>Uroviricota</taxon>
        <taxon>Caudoviricetes</taxon>
        <taxon>Pantevenvirales</taxon>
        <taxon>Straboviridae</taxon>
        <taxon>Tevenvirinae</taxon>
        <taxon>Karamvirus</taxon>
        <taxon>Karamvirus pg7</taxon>
    </lineage>
</organism>
<reference evidence="2 3" key="1">
    <citation type="submission" date="2019-04" db="EMBL/GenBank/DDBJ databases">
        <authorList>
            <person name="Anderson K.J."/>
            <person name="Thurgood T.L."/>
            <person name="Sharma R."/>
            <person name="Arens D.K."/>
            <person name="Kruger J.L."/>
            <person name="Thompson D.W."/>
            <person name="Casjens S."/>
            <person name="Grose J.H."/>
        </authorList>
    </citation>
    <scope>NUCLEOTIDE SEQUENCE [LARGE SCALE GENOMIC DNA]</scope>
</reference>
<accession>A0A5B9NHS0</accession>
<sequence>MQLSYEDVVLEEKVSPCRNGSAEPPVVNHLQSDTSTTLYSQGRD</sequence>
<protein>
    <submittedName>
        <fullName evidence="2">Uncharacterized protein</fullName>
    </submittedName>
</protein>
<feature type="region of interest" description="Disordered" evidence="1">
    <location>
        <begin position="16"/>
        <end position="44"/>
    </location>
</feature>
<name>A0A5B9NHS0_9CAUD</name>
<evidence type="ECO:0000256" key="1">
    <source>
        <dbReference type="SAM" id="MobiDB-lite"/>
    </source>
</evidence>
<evidence type="ECO:0000313" key="2">
    <source>
        <dbReference type="EMBL" id="QEG13189.1"/>
    </source>
</evidence>